<dbReference type="InterPro" id="IPR011990">
    <property type="entry name" value="TPR-like_helical_dom_sf"/>
</dbReference>
<dbReference type="Gene3D" id="1.10.10.10">
    <property type="entry name" value="Winged helix-like DNA-binding domain superfamily/Winged helix DNA-binding domain"/>
    <property type="match status" value="1"/>
</dbReference>
<evidence type="ECO:0000259" key="7">
    <source>
        <dbReference type="PROSITE" id="PS51755"/>
    </source>
</evidence>
<evidence type="ECO:0000313" key="8">
    <source>
        <dbReference type="EMBL" id="AXB42481.1"/>
    </source>
</evidence>
<dbReference type="GO" id="GO:0003677">
    <property type="term" value="F:DNA binding"/>
    <property type="evidence" value="ECO:0007669"/>
    <property type="project" value="UniProtKB-UniRule"/>
</dbReference>
<name>A0A344L357_9PSEU</name>
<keyword evidence="5" id="KW-0802">TPR repeat</keyword>
<dbReference type="InterPro" id="IPR036388">
    <property type="entry name" value="WH-like_DNA-bd_sf"/>
</dbReference>
<dbReference type="Pfam" id="PF13424">
    <property type="entry name" value="TPR_12"/>
    <property type="match status" value="2"/>
</dbReference>
<dbReference type="InterPro" id="IPR002182">
    <property type="entry name" value="NB-ARC"/>
</dbReference>
<reference evidence="8 9" key="1">
    <citation type="submission" date="2016-04" db="EMBL/GenBank/DDBJ databases">
        <title>Complete genome sequence and analysis of deep-sea sediment isolate, Amycolatopsis sp. WP1.</title>
        <authorList>
            <person name="Wang H."/>
            <person name="Chen S."/>
            <person name="Wu Q."/>
        </authorList>
    </citation>
    <scope>NUCLEOTIDE SEQUENCE [LARGE SCALE GENOMIC DNA]</scope>
    <source>
        <strain evidence="8 9">WP1</strain>
    </source>
</reference>
<organism evidence="8 9">
    <name type="scientific">Amycolatopsis albispora</name>
    <dbReference type="NCBI Taxonomy" id="1804986"/>
    <lineage>
        <taxon>Bacteria</taxon>
        <taxon>Bacillati</taxon>
        <taxon>Actinomycetota</taxon>
        <taxon>Actinomycetes</taxon>
        <taxon>Pseudonocardiales</taxon>
        <taxon>Pseudonocardiaceae</taxon>
        <taxon>Amycolatopsis</taxon>
    </lineage>
</organism>
<keyword evidence="9" id="KW-1185">Reference proteome</keyword>
<dbReference type="PANTHER" id="PTHR35807:SF1">
    <property type="entry name" value="TRANSCRIPTIONAL REGULATOR REDD"/>
    <property type="match status" value="1"/>
</dbReference>
<dbReference type="GO" id="GO:0000160">
    <property type="term" value="P:phosphorelay signal transduction system"/>
    <property type="evidence" value="ECO:0007669"/>
    <property type="project" value="InterPro"/>
</dbReference>
<dbReference type="SUPFAM" id="SSF46894">
    <property type="entry name" value="C-terminal effector domain of the bipartite response regulators"/>
    <property type="match status" value="1"/>
</dbReference>
<dbReference type="RefSeq" id="WP_113691752.1">
    <property type="nucleotide sequence ID" value="NZ_CP015163.1"/>
</dbReference>
<dbReference type="SUPFAM" id="SSF48452">
    <property type="entry name" value="TPR-like"/>
    <property type="match status" value="3"/>
</dbReference>
<accession>A0A344L357</accession>
<feature type="repeat" description="TPR" evidence="5">
    <location>
        <begin position="784"/>
        <end position="817"/>
    </location>
</feature>
<dbReference type="SMART" id="SM00028">
    <property type="entry name" value="TPR"/>
    <property type="match status" value="5"/>
</dbReference>
<dbReference type="GO" id="GO:0006355">
    <property type="term" value="P:regulation of DNA-templated transcription"/>
    <property type="evidence" value="ECO:0007669"/>
    <property type="project" value="InterPro"/>
</dbReference>
<evidence type="ECO:0000256" key="5">
    <source>
        <dbReference type="PROSITE-ProRule" id="PRU00339"/>
    </source>
</evidence>
<evidence type="ECO:0000256" key="2">
    <source>
        <dbReference type="ARBA" id="ARBA00023015"/>
    </source>
</evidence>
<dbReference type="PROSITE" id="PS50005">
    <property type="entry name" value="TPR"/>
    <property type="match status" value="1"/>
</dbReference>
<dbReference type="AlphaFoldDB" id="A0A344L357"/>
<proteinExistence type="inferred from homology"/>
<dbReference type="Gene3D" id="1.25.40.10">
    <property type="entry name" value="Tetratricopeptide repeat domain"/>
    <property type="match status" value="4"/>
</dbReference>
<dbReference type="Gene3D" id="3.40.50.300">
    <property type="entry name" value="P-loop containing nucleotide triphosphate hydrolases"/>
    <property type="match status" value="1"/>
</dbReference>
<dbReference type="SMART" id="SM00382">
    <property type="entry name" value="AAA"/>
    <property type="match status" value="1"/>
</dbReference>
<dbReference type="InterPro" id="IPR001867">
    <property type="entry name" value="OmpR/PhoB-type_DNA-bd"/>
</dbReference>
<dbReference type="SUPFAM" id="SSF52540">
    <property type="entry name" value="P-loop containing nucleoside triphosphate hydrolases"/>
    <property type="match status" value="1"/>
</dbReference>
<dbReference type="Proteomes" id="UP000250434">
    <property type="component" value="Chromosome"/>
</dbReference>
<dbReference type="KEGG" id="aab:A4R43_08040"/>
<protein>
    <recommendedName>
        <fullName evidence="7">OmpR/PhoB-type domain-containing protein</fullName>
    </recommendedName>
</protein>
<dbReference type="PROSITE" id="PS51755">
    <property type="entry name" value="OMPR_PHOB"/>
    <property type="match status" value="1"/>
</dbReference>
<dbReference type="EMBL" id="CP015163">
    <property type="protein sequence ID" value="AXB42481.1"/>
    <property type="molecule type" value="Genomic_DNA"/>
</dbReference>
<keyword evidence="4" id="KW-0804">Transcription</keyword>
<evidence type="ECO:0000256" key="3">
    <source>
        <dbReference type="ARBA" id="ARBA00023125"/>
    </source>
</evidence>
<dbReference type="Pfam" id="PF00931">
    <property type="entry name" value="NB-ARC"/>
    <property type="match status" value="1"/>
</dbReference>
<dbReference type="Pfam" id="PF13374">
    <property type="entry name" value="TPR_10"/>
    <property type="match status" value="1"/>
</dbReference>
<dbReference type="InterPro" id="IPR016032">
    <property type="entry name" value="Sig_transdc_resp-reg_C-effctor"/>
</dbReference>
<dbReference type="InterPro" id="IPR027417">
    <property type="entry name" value="P-loop_NTPase"/>
</dbReference>
<feature type="DNA-binding region" description="OmpR/PhoB-type" evidence="6">
    <location>
        <begin position="1"/>
        <end position="90"/>
    </location>
</feature>
<evidence type="ECO:0000256" key="1">
    <source>
        <dbReference type="ARBA" id="ARBA00005820"/>
    </source>
</evidence>
<dbReference type="InterPro" id="IPR003593">
    <property type="entry name" value="AAA+_ATPase"/>
</dbReference>
<evidence type="ECO:0000313" key="9">
    <source>
        <dbReference type="Proteomes" id="UP000250434"/>
    </source>
</evidence>
<dbReference type="GO" id="GO:0043531">
    <property type="term" value="F:ADP binding"/>
    <property type="evidence" value="ECO:0007669"/>
    <property type="project" value="InterPro"/>
</dbReference>
<evidence type="ECO:0000256" key="4">
    <source>
        <dbReference type="ARBA" id="ARBA00023163"/>
    </source>
</evidence>
<dbReference type="PRINTS" id="PR00364">
    <property type="entry name" value="DISEASERSIST"/>
</dbReference>
<evidence type="ECO:0000256" key="6">
    <source>
        <dbReference type="PROSITE-ProRule" id="PRU01091"/>
    </source>
</evidence>
<dbReference type="Pfam" id="PF03704">
    <property type="entry name" value="BTAD"/>
    <property type="match status" value="1"/>
</dbReference>
<dbReference type="OrthoDB" id="4507225at2"/>
<feature type="domain" description="OmpR/PhoB-type" evidence="7">
    <location>
        <begin position="1"/>
        <end position="90"/>
    </location>
</feature>
<sequence length="990" mass="108282">MEFEVLGTIRLRDAGRDAMLAGRLRRTLLGVLLANANRVVPAGVLTEAMWGDQRDDRVVRNLHTHVHRLRGVFTQPDRLRSEQDGYLLTVLPGELDAERFETLIEDGVNTTAHDPRRGAELIREALGIWRGAPFGGLDVPVLHDEARRLGEQRLRATEELYTAELAAGRHTAVIAELTELVARYPLRERLHGLLMTALYRGGQQAGALAAYRSARAVVVEELGQEPGPELRQLEQRILAGEPIDTEATARQATPAQLPYDVRGFSGREAELATLDELTPGALVAVVGEGGVGKTALAVRWAHRARERFPDGQLYVDLRGYGPDEPMAPGDVLTAFLRELGMDGSTIPPGLPERAARLRTLVDGRRLLMVLDNARTVEQVRPLLPGGASCSVVVTSRDSLAGLVAREGAHRVRLGRLPYDEALALFRGLVGDRPGTAAGTETALIERCARLPLALRIAAEQVNARPCRNLDDLLSELAGKQAVLDLLDAGGDRHTAVRTVFSWSYQRLSPDAQRLFRLFGLHPGKDVDACALAALADAGHRATRSLVDALLRAHLVEEVAPGRFQLHDLLSAYAADLVASTDRLDEREAALTRLLDHYHHTARAAVDQLEQGGLVPESPVVSTPEFESAAHALRWLDAERENLVRAARFAVRQGRPYATMHLGGVLFRYLSSGAHHQQALVLYQDALMAAREQHDVLEEGHANRYLGAVHYRLGHPDTVREHMHLALRCYQRSGAVRYERVQLLNLGVVCTWLGRYQEALGHFAEALARYREAGETEVSTVDGCAGALTNLGRVHCFLGDYEAALAYLTEALALPTGGQDRRNALEAHLNTGIVYSRLGQYERAVGYLERVRAGAAETGNRLLQAGVFPLARVYWRLGRRAEAFDCIKNCLAVVRGTGDRLAAASVLTAFGDLYREAGSPAEAMPYYREGLAVAEAIGKPYERGRALAGIGYASADLGDEPVAVTHWLEALRVFEALGVPETAEVRARLAF</sequence>
<dbReference type="InterPro" id="IPR005158">
    <property type="entry name" value="BTAD"/>
</dbReference>
<dbReference type="CDD" id="cd15831">
    <property type="entry name" value="BTAD"/>
    <property type="match status" value="1"/>
</dbReference>
<gene>
    <name evidence="8" type="ORF">A4R43_08040</name>
</gene>
<dbReference type="SMART" id="SM01043">
    <property type="entry name" value="BTAD"/>
    <property type="match status" value="1"/>
</dbReference>
<keyword evidence="2" id="KW-0805">Transcription regulation</keyword>
<keyword evidence="3 6" id="KW-0238">DNA-binding</keyword>
<comment type="similarity">
    <text evidence="1">Belongs to the AfsR/DnrI/RedD regulatory family.</text>
</comment>
<dbReference type="InterPro" id="IPR019734">
    <property type="entry name" value="TPR_rpt"/>
</dbReference>
<dbReference type="InterPro" id="IPR051677">
    <property type="entry name" value="AfsR-DnrI-RedD_regulator"/>
</dbReference>
<dbReference type="PANTHER" id="PTHR35807">
    <property type="entry name" value="TRANSCRIPTIONAL REGULATOR REDD-RELATED"/>
    <property type="match status" value="1"/>
</dbReference>